<proteinExistence type="predicted"/>
<dbReference type="EMBL" id="CAKXZS010000034">
    <property type="protein sequence ID" value="CAH2405447.1"/>
    <property type="molecule type" value="Genomic_DNA"/>
</dbReference>
<reference evidence="2" key="1">
    <citation type="submission" date="2022-03" db="EMBL/GenBank/DDBJ databases">
        <authorList>
            <person name="Brunel B."/>
        </authorList>
    </citation>
    <scope>NUCLEOTIDE SEQUENCE</scope>
    <source>
        <strain evidence="2">STM4922sample</strain>
    </source>
</reference>
<comment type="caution">
    <text evidence="2">The sequence shown here is derived from an EMBL/GenBank/DDBJ whole genome shotgun (WGS) entry which is preliminary data.</text>
</comment>
<sequence length="58" mass="6086">MQVAESIVKVQNPAGKGAVMPQSPAKDAGSGQSKGILRACPRWIGTDADQMPVARHRS</sequence>
<accession>A0ABM9E8F6</accession>
<feature type="region of interest" description="Disordered" evidence="1">
    <location>
        <begin position="13"/>
        <end position="58"/>
    </location>
</feature>
<keyword evidence="3" id="KW-1185">Reference proteome</keyword>
<evidence type="ECO:0000313" key="3">
    <source>
        <dbReference type="Proteomes" id="UP001152604"/>
    </source>
</evidence>
<evidence type="ECO:0000256" key="1">
    <source>
        <dbReference type="SAM" id="MobiDB-lite"/>
    </source>
</evidence>
<dbReference type="Proteomes" id="UP001152604">
    <property type="component" value="Unassembled WGS sequence"/>
</dbReference>
<name>A0ABM9E8F6_9HYPH</name>
<protein>
    <submittedName>
        <fullName evidence="2">Uncharacterized protein</fullName>
    </submittedName>
</protein>
<organism evidence="2 3">
    <name type="scientific">Mesorhizobium ventifaucium</name>
    <dbReference type="NCBI Taxonomy" id="666020"/>
    <lineage>
        <taxon>Bacteria</taxon>
        <taxon>Pseudomonadati</taxon>
        <taxon>Pseudomonadota</taxon>
        <taxon>Alphaproteobacteria</taxon>
        <taxon>Hyphomicrobiales</taxon>
        <taxon>Phyllobacteriaceae</taxon>
        <taxon>Mesorhizobium</taxon>
    </lineage>
</organism>
<evidence type="ECO:0000313" key="2">
    <source>
        <dbReference type="EMBL" id="CAH2405447.1"/>
    </source>
</evidence>
<gene>
    <name evidence="2" type="ORF">MES4922_40248</name>
</gene>